<comment type="similarity">
    <text evidence="1">Belongs to the ROK (NagC/XylR) family.</text>
</comment>
<keyword evidence="3" id="KW-1185">Reference proteome</keyword>
<comment type="caution">
    <text evidence="2">The sequence shown here is derived from an EMBL/GenBank/DDBJ whole genome shotgun (WGS) entry which is preliminary data.</text>
</comment>
<protein>
    <submittedName>
        <fullName evidence="2">ROK family transcriptional regulator</fullName>
    </submittedName>
</protein>
<dbReference type="PANTHER" id="PTHR18964:SF173">
    <property type="entry name" value="GLUCOKINASE"/>
    <property type="match status" value="1"/>
</dbReference>
<evidence type="ECO:0000313" key="3">
    <source>
        <dbReference type="Proteomes" id="UP001500886"/>
    </source>
</evidence>
<evidence type="ECO:0000313" key="2">
    <source>
        <dbReference type="EMBL" id="GAA2713668.1"/>
    </source>
</evidence>
<reference evidence="2 3" key="1">
    <citation type="journal article" date="2019" name="Int. J. Syst. Evol. Microbiol.">
        <title>The Global Catalogue of Microorganisms (GCM) 10K type strain sequencing project: providing services to taxonomists for standard genome sequencing and annotation.</title>
        <authorList>
            <consortium name="The Broad Institute Genomics Platform"/>
            <consortium name="The Broad Institute Genome Sequencing Center for Infectious Disease"/>
            <person name="Wu L."/>
            <person name="Ma J."/>
        </authorList>
    </citation>
    <scope>NUCLEOTIDE SEQUENCE [LARGE SCALE GENOMIC DNA]</scope>
    <source>
        <strain evidence="2 3">JCM 4542</strain>
    </source>
</reference>
<proteinExistence type="inferred from homology"/>
<organism evidence="2 3">
    <name type="scientific">Streptomyces luteosporeus</name>
    <dbReference type="NCBI Taxonomy" id="173856"/>
    <lineage>
        <taxon>Bacteria</taxon>
        <taxon>Bacillati</taxon>
        <taxon>Actinomycetota</taxon>
        <taxon>Actinomycetes</taxon>
        <taxon>Kitasatosporales</taxon>
        <taxon>Streptomycetaceae</taxon>
        <taxon>Streptomyces</taxon>
    </lineage>
</organism>
<dbReference type="SUPFAM" id="SSF46785">
    <property type="entry name" value="Winged helix' DNA-binding domain"/>
    <property type="match status" value="1"/>
</dbReference>
<gene>
    <name evidence="2" type="ORF">GCM10010315_19650</name>
</gene>
<dbReference type="InterPro" id="IPR000600">
    <property type="entry name" value="ROK"/>
</dbReference>
<dbReference type="PROSITE" id="PS01125">
    <property type="entry name" value="ROK"/>
    <property type="match status" value="1"/>
</dbReference>
<dbReference type="RefSeq" id="WP_344434499.1">
    <property type="nucleotide sequence ID" value="NZ_BAAASL010000006.1"/>
</dbReference>
<name>A0ABN3TPM6_9ACTN</name>
<dbReference type="Proteomes" id="UP001500886">
    <property type="component" value="Unassembled WGS sequence"/>
</dbReference>
<accession>A0ABN3TPM6</accession>
<sequence length="375" mass="37461">MSNLGANLSVLRDHNTAVVLGLLRDAGGHGASRAELAAATGLTPQAVSKITARLREEGLAADAGRRASTGGKPAAALRLVADAALAVGVQVDRDAITAVLVDLAGAVRAVRTAPLAFGAGAGAEAVLSAVADEVRALVGGVGVVRPGGHGNRLLGVGIGVPGPLDHRRGVLGKVTGFAEWDGFPLRDAVRERLALPVVLDKDTNAAALGLTRRTARPGGSFAYLHLGTGLGAGLVLGGAVHRGARTGAGEFGHQVLQLDGPPCACGRRGCLEVLCLRAVAAGDRAQAARLLGTGAANLVQLLDVDCVVLGGRTVLADPDVYLRGVRAEVPATVAVAVAPAGERTVAEGAAESVLAPLFGPATRPDDVIVAPMSGV</sequence>
<dbReference type="SUPFAM" id="SSF53067">
    <property type="entry name" value="Actin-like ATPase domain"/>
    <property type="match status" value="1"/>
</dbReference>
<dbReference type="Gene3D" id="1.10.10.10">
    <property type="entry name" value="Winged helix-like DNA-binding domain superfamily/Winged helix DNA-binding domain"/>
    <property type="match status" value="1"/>
</dbReference>
<dbReference type="InterPro" id="IPR036390">
    <property type="entry name" value="WH_DNA-bd_sf"/>
</dbReference>
<dbReference type="InterPro" id="IPR036388">
    <property type="entry name" value="WH-like_DNA-bd_sf"/>
</dbReference>
<dbReference type="Gene3D" id="3.30.420.40">
    <property type="match status" value="3"/>
</dbReference>
<dbReference type="InterPro" id="IPR049874">
    <property type="entry name" value="ROK_cs"/>
</dbReference>
<dbReference type="PANTHER" id="PTHR18964">
    <property type="entry name" value="ROK (REPRESSOR, ORF, KINASE) FAMILY"/>
    <property type="match status" value="1"/>
</dbReference>
<dbReference type="InterPro" id="IPR043129">
    <property type="entry name" value="ATPase_NBD"/>
</dbReference>
<dbReference type="EMBL" id="BAAASL010000006">
    <property type="protein sequence ID" value="GAA2713668.1"/>
    <property type="molecule type" value="Genomic_DNA"/>
</dbReference>
<evidence type="ECO:0000256" key="1">
    <source>
        <dbReference type="ARBA" id="ARBA00006479"/>
    </source>
</evidence>
<dbReference type="Pfam" id="PF00480">
    <property type="entry name" value="ROK"/>
    <property type="match status" value="1"/>
</dbReference>